<keyword evidence="2" id="KW-1185">Reference proteome</keyword>
<reference evidence="1 2" key="1">
    <citation type="submission" date="2019-05" db="EMBL/GenBank/DDBJ databases">
        <title>Another draft genome of Portunus trituberculatus and its Hox gene families provides insights of decapod evolution.</title>
        <authorList>
            <person name="Jeong J.-H."/>
            <person name="Song I."/>
            <person name="Kim S."/>
            <person name="Choi T."/>
            <person name="Kim D."/>
            <person name="Ryu S."/>
            <person name="Kim W."/>
        </authorList>
    </citation>
    <scope>NUCLEOTIDE SEQUENCE [LARGE SCALE GENOMIC DNA]</scope>
    <source>
        <tissue evidence="1">Muscle</tissue>
    </source>
</reference>
<gene>
    <name evidence="1" type="ORF">E2C01_066343</name>
</gene>
<proteinExistence type="predicted"/>
<dbReference type="EMBL" id="VSRR010034033">
    <property type="protein sequence ID" value="MPC72050.1"/>
    <property type="molecule type" value="Genomic_DNA"/>
</dbReference>
<accession>A0A5B7HHY9</accession>
<evidence type="ECO:0000313" key="1">
    <source>
        <dbReference type="EMBL" id="MPC72050.1"/>
    </source>
</evidence>
<evidence type="ECO:0000313" key="2">
    <source>
        <dbReference type="Proteomes" id="UP000324222"/>
    </source>
</evidence>
<dbReference type="AlphaFoldDB" id="A0A5B7HHY9"/>
<name>A0A5B7HHY9_PORTR</name>
<dbReference type="Proteomes" id="UP000324222">
    <property type="component" value="Unassembled WGS sequence"/>
</dbReference>
<protein>
    <submittedName>
        <fullName evidence="1">Uncharacterized protein</fullName>
    </submittedName>
</protein>
<sequence length="37" mass="4188">MLMVKIQFIVSRQLLIFLIHPSCNSSLSALVQCLGKR</sequence>
<organism evidence="1 2">
    <name type="scientific">Portunus trituberculatus</name>
    <name type="common">Swimming crab</name>
    <name type="synonym">Neptunus trituberculatus</name>
    <dbReference type="NCBI Taxonomy" id="210409"/>
    <lineage>
        <taxon>Eukaryota</taxon>
        <taxon>Metazoa</taxon>
        <taxon>Ecdysozoa</taxon>
        <taxon>Arthropoda</taxon>
        <taxon>Crustacea</taxon>
        <taxon>Multicrustacea</taxon>
        <taxon>Malacostraca</taxon>
        <taxon>Eumalacostraca</taxon>
        <taxon>Eucarida</taxon>
        <taxon>Decapoda</taxon>
        <taxon>Pleocyemata</taxon>
        <taxon>Brachyura</taxon>
        <taxon>Eubrachyura</taxon>
        <taxon>Portunoidea</taxon>
        <taxon>Portunidae</taxon>
        <taxon>Portuninae</taxon>
        <taxon>Portunus</taxon>
    </lineage>
</organism>
<comment type="caution">
    <text evidence="1">The sequence shown here is derived from an EMBL/GenBank/DDBJ whole genome shotgun (WGS) entry which is preliminary data.</text>
</comment>